<name>A0A845EQZ1_9BACL</name>
<evidence type="ECO:0000256" key="1">
    <source>
        <dbReference type="SAM" id="Coils"/>
    </source>
</evidence>
<dbReference type="RefSeq" id="WP_160917736.1">
    <property type="nucleotide sequence ID" value="NZ_JAIVAE010000007.1"/>
</dbReference>
<reference evidence="2 3" key="1">
    <citation type="submission" date="2019-11" db="EMBL/GenBank/DDBJ databases">
        <title>Genome sequences of 17 halophilic strains isolated from different environments.</title>
        <authorList>
            <person name="Furrow R.E."/>
        </authorList>
    </citation>
    <scope>NUCLEOTIDE SEQUENCE [LARGE SCALE GENOMIC DNA]</scope>
    <source>
        <strain evidence="2 3">22506_14_FS</strain>
    </source>
</reference>
<accession>A0A845EQZ1</accession>
<proteinExistence type="predicted"/>
<feature type="coiled-coil region" evidence="1">
    <location>
        <begin position="57"/>
        <end position="84"/>
    </location>
</feature>
<comment type="caution">
    <text evidence="2">The sequence shown here is derived from an EMBL/GenBank/DDBJ whole genome shotgun (WGS) entry which is preliminary data.</text>
</comment>
<dbReference type="InterPro" id="IPR020393">
    <property type="entry name" value="Uncharacterised_YusU"/>
</dbReference>
<organism evidence="2 3">
    <name type="scientific">Guptibacillus hwajinpoensis</name>
    <dbReference type="NCBI Taxonomy" id="208199"/>
    <lineage>
        <taxon>Bacteria</taxon>
        <taxon>Bacillati</taxon>
        <taxon>Bacillota</taxon>
        <taxon>Bacilli</taxon>
        <taxon>Bacillales</taxon>
        <taxon>Guptibacillaceae</taxon>
        <taxon>Guptibacillus</taxon>
    </lineage>
</organism>
<evidence type="ECO:0000313" key="2">
    <source>
        <dbReference type="EMBL" id="MYL61777.1"/>
    </source>
</evidence>
<dbReference type="AlphaFoldDB" id="A0A845EQZ1"/>
<dbReference type="Proteomes" id="UP000447833">
    <property type="component" value="Unassembled WGS sequence"/>
</dbReference>
<sequence>MSLETLQEQVDGLMDKYTELLLGDTSPELKEKVKLWAMYTHLSKTMPPLAKHWNQTYPDAKDAMKELVAEIKTMNEEHRKAQASNKDTDQ</sequence>
<evidence type="ECO:0000313" key="3">
    <source>
        <dbReference type="Proteomes" id="UP000447833"/>
    </source>
</evidence>
<keyword evidence="1" id="KW-0175">Coiled coil</keyword>
<dbReference type="EMBL" id="WMEY01000001">
    <property type="protein sequence ID" value="MYL61777.1"/>
    <property type="molecule type" value="Genomic_DNA"/>
</dbReference>
<gene>
    <name evidence="2" type="ORF">GLW07_00270</name>
</gene>
<dbReference type="Pfam" id="PF10835">
    <property type="entry name" value="DUF2573"/>
    <property type="match status" value="1"/>
</dbReference>
<protein>
    <submittedName>
        <fullName evidence="2">DUF2573 family protein</fullName>
    </submittedName>
</protein>